<feature type="region of interest" description="Disordered" evidence="1">
    <location>
        <begin position="1"/>
        <end position="47"/>
    </location>
</feature>
<dbReference type="OrthoDB" id="537465at2759"/>
<accession>A0A836CMP2</accession>
<organism evidence="2 3">
    <name type="scientific">Tribonema minus</name>
    <dbReference type="NCBI Taxonomy" id="303371"/>
    <lineage>
        <taxon>Eukaryota</taxon>
        <taxon>Sar</taxon>
        <taxon>Stramenopiles</taxon>
        <taxon>Ochrophyta</taxon>
        <taxon>PX clade</taxon>
        <taxon>Xanthophyceae</taxon>
        <taxon>Tribonematales</taxon>
        <taxon>Tribonemataceae</taxon>
        <taxon>Tribonema</taxon>
    </lineage>
</organism>
<sequence>MEAAEGAVVAAAAAAPQPPPAAAAAPAPAAAPTGGSSSDGLEQQLRDVDTEIKKVGGQIENLEKEIDQVMVALEKQQPYRGMNVEELKEEKKQLREKEKQLREKEKQLREKEKRLRREKILLLEDNARLRDREAMPSPPVPVEPFVRAVTELLRPIAQAVNEHLSATVPASKMPADKLSVLRAALNGQLTPVYGTSDLLVQLLGPQPSETDEFFDWDGGIEPALHPQYSEEIKKGLWHELGQRQLPRDLVWIDARNITLKKHINGVLFPVSTRNDELLIVRDFYGTPQNGAILGVELKKRLTWQGIRQAETEFILWQAESNYPFCQMVTDLNTGGVAFFALPGDGSGLRIMYMVLPSMAEVWRFMGGLVRGLDVAALTTVLRVDAPGSSLPQQLEEPRRVKPRLDGQPAAADARLTREQLLWKQISIMRANENDVACLQDLADFGDKPYPDGVPYHW</sequence>
<evidence type="ECO:0000313" key="3">
    <source>
        <dbReference type="Proteomes" id="UP000664859"/>
    </source>
</evidence>
<feature type="compositionally biased region" description="Low complexity" evidence="1">
    <location>
        <begin position="22"/>
        <end position="32"/>
    </location>
</feature>
<dbReference type="AlphaFoldDB" id="A0A836CMP2"/>
<keyword evidence="3" id="KW-1185">Reference proteome</keyword>
<dbReference type="EMBL" id="JAFCMP010000009">
    <property type="protein sequence ID" value="KAG5192220.1"/>
    <property type="molecule type" value="Genomic_DNA"/>
</dbReference>
<name>A0A836CMP2_9STRA</name>
<protein>
    <submittedName>
        <fullName evidence="2">Uncharacterized protein</fullName>
    </submittedName>
</protein>
<evidence type="ECO:0000256" key="1">
    <source>
        <dbReference type="SAM" id="MobiDB-lite"/>
    </source>
</evidence>
<evidence type="ECO:0000313" key="2">
    <source>
        <dbReference type="EMBL" id="KAG5192220.1"/>
    </source>
</evidence>
<comment type="caution">
    <text evidence="2">The sequence shown here is derived from an EMBL/GenBank/DDBJ whole genome shotgun (WGS) entry which is preliminary data.</text>
</comment>
<feature type="compositionally biased region" description="Low complexity" evidence="1">
    <location>
        <begin position="1"/>
        <end position="15"/>
    </location>
</feature>
<dbReference type="Proteomes" id="UP000664859">
    <property type="component" value="Unassembled WGS sequence"/>
</dbReference>
<reference evidence="2" key="1">
    <citation type="submission" date="2021-02" db="EMBL/GenBank/DDBJ databases">
        <title>First Annotated Genome of the Yellow-green Alga Tribonema minus.</title>
        <authorList>
            <person name="Mahan K.M."/>
        </authorList>
    </citation>
    <scope>NUCLEOTIDE SEQUENCE</scope>
    <source>
        <strain evidence="2">UTEX B ZZ1240</strain>
    </source>
</reference>
<gene>
    <name evidence="2" type="ORF">JKP88DRAFT_230369</name>
</gene>
<proteinExistence type="predicted"/>